<keyword evidence="2" id="KW-1185">Reference proteome</keyword>
<evidence type="ECO:0000313" key="2">
    <source>
        <dbReference type="Proteomes" id="UP001521137"/>
    </source>
</evidence>
<accession>A0ABS9DA62</accession>
<comment type="caution">
    <text evidence="1">The sequence shown here is derived from an EMBL/GenBank/DDBJ whole genome shotgun (WGS) entry which is preliminary data.</text>
</comment>
<sequence>MHQFDFANFPFIPHPLFKQILNEAFIHAPDGVGYYEWVMSFPNSSIAPNESFLFKVKQNDRAKYLVEAIYCLNELDGAPHVWAYVNSPKGIDSLLQLGSCDRAFDLTTLLEYLQNLVLEDVAANGIEYKVGKAPFWEKEEFAQVLPD</sequence>
<organism evidence="1 2">
    <name type="scientific">Paraglaciecola algarum</name>
    <dbReference type="NCBI Taxonomy" id="3050085"/>
    <lineage>
        <taxon>Bacteria</taxon>
        <taxon>Pseudomonadati</taxon>
        <taxon>Pseudomonadota</taxon>
        <taxon>Gammaproteobacteria</taxon>
        <taxon>Alteromonadales</taxon>
        <taxon>Alteromonadaceae</taxon>
        <taxon>Paraglaciecola</taxon>
    </lineage>
</organism>
<dbReference type="EMBL" id="JAKGAS010000007">
    <property type="protein sequence ID" value="MCF2949260.1"/>
    <property type="molecule type" value="Genomic_DNA"/>
</dbReference>
<name>A0ABS9DA62_9ALTE</name>
<protein>
    <submittedName>
        <fullName evidence="1">Uncharacterized protein</fullName>
    </submittedName>
</protein>
<gene>
    <name evidence="1" type="ORF">L0668_14170</name>
</gene>
<dbReference type="Proteomes" id="UP001521137">
    <property type="component" value="Unassembled WGS sequence"/>
</dbReference>
<reference evidence="1 2" key="1">
    <citation type="submission" date="2022-01" db="EMBL/GenBank/DDBJ databases">
        <title>Paraglaciecola sp. G1-23.</title>
        <authorList>
            <person name="Jin M.S."/>
            <person name="Han D.M."/>
            <person name="Kim H.M."/>
            <person name="Jeon C.O."/>
        </authorList>
    </citation>
    <scope>NUCLEOTIDE SEQUENCE [LARGE SCALE GENOMIC DNA]</scope>
    <source>
        <strain evidence="1 2">G1-23</strain>
    </source>
</reference>
<proteinExistence type="predicted"/>
<evidence type="ECO:0000313" key="1">
    <source>
        <dbReference type="EMBL" id="MCF2949260.1"/>
    </source>
</evidence>
<dbReference type="RefSeq" id="WP_235313357.1">
    <property type="nucleotide sequence ID" value="NZ_JAKGAS010000007.1"/>
</dbReference>